<dbReference type="Proteomes" id="UP000013026">
    <property type="component" value="Chromosome"/>
</dbReference>
<dbReference type="GO" id="GO:0015297">
    <property type="term" value="F:antiporter activity"/>
    <property type="evidence" value="ECO:0007669"/>
    <property type="project" value="UniProtKB-KW"/>
</dbReference>
<evidence type="ECO:0000313" key="12">
    <source>
        <dbReference type="Proteomes" id="UP000013026"/>
    </source>
</evidence>
<dbReference type="KEGG" id="mre:K649_02850"/>
<reference evidence="11 12" key="1">
    <citation type="submission" date="2013-04" db="EMBL/GenBank/DDBJ databases">
        <authorList>
            <person name="Chin J."/>
            <person name="Alexander D.H."/>
            <person name="Marks P."/>
            <person name="Korlach J."/>
            <person name="Clum A."/>
            <person name="Copeland A."/>
        </authorList>
    </citation>
    <scope>NUCLEOTIDE SEQUENCE [LARGE SCALE GENOMIC DNA]</scope>
    <source>
        <strain evidence="12">ATCC 35948 / DSM 1279 / VKM B-1258 / 21</strain>
    </source>
</reference>
<sequence length="413" mass="44511">MEVYLPKPEILLLIVGTLLLLSVLATKLGGRLGIPGLLLFLLIGMLAGSDGPGGIWFDNYYIAQLVGTLALIFILYSGGLFTRWNSVRPVLGAGLSLATLGVFFTMLLTGVFAHWVLDLGWLEAFLLGAIVSSTDASAVFGVLRERAVRLRKPLRPLLEFESGTNDPMAVFLTVGLTALITRPEMSAWQILPMFVQQMLLGLLLGYGLGWAVAWILRNIRLSFDGLYAVLSVTLMLLVFSLTAVLGGSGFVAVYVAGVVVGNSDFPRKTALLAFHEGNTWLMEIGMFLTLGLLVFPSQLPGVAVGAILLALFLMLVARPLAIFLSLPHRRFALNEKAFVAWVGLRGAIPIVLATFPLLAGVESAQKIFNVTFFVVLFSVLVQGTTLPLAARWLRVRAEDEVVASPLSEAAGGR</sequence>
<evidence type="ECO:0000256" key="9">
    <source>
        <dbReference type="SAM" id="Phobius"/>
    </source>
</evidence>
<feature type="transmembrane region" description="Helical" evidence="9">
    <location>
        <begin position="194"/>
        <end position="216"/>
    </location>
</feature>
<dbReference type="Gene3D" id="1.20.1530.20">
    <property type="match status" value="1"/>
</dbReference>
<evidence type="ECO:0000256" key="6">
    <source>
        <dbReference type="ARBA" id="ARBA00022989"/>
    </source>
</evidence>
<evidence type="ECO:0000256" key="7">
    <source>
        <dbReference type="ARBA" id="ARBA00023065"/>
    </source>
</evidence>
<keyword evidence="6 9" id="KW-1133">Transmembrane helix</keyword>
<keyword evidence="7" id="KW-0406">Ion transport</keyword>
<dbReference type="InterPro" id="IPR006153">
    <property type="entry name" value="Cation/H_exchanger_TM"/>
</dbReference>
<keyword evidence="4" id="KW-1003">Cell membrane</keyword>
<dbReference type="eggNOG" id="COG3263">
    <property type="taxonomic scope" value="Bacteria"/>
</dbReference>
<dbReference type="GO" id="GO:0005886">
    <property type="term" value="C:plasma membrane"/>
    <property type="evidence" value="ECO:0007669"/>
    <property type="project" value="UniProtKB-SubCell"/>
</dbReference>
<evidence type="ECO:0000256" key="1">
    <source>
        <dbReference type="ARBA" id="ARBA00004651"/>
    </source>
</evidence>
<accession>M9X3I7</accession>
<evidence type="ECO:0000313" key="11">
    <source>
        <dbReference type="EMBL" id="AGK03872.1"/>
    </source>
</evidence>
<dbReference type="NCBIfam" id="NF003715">
    <property type="entry name" value="PRK05326.1-2"/>
    <property type="match status" value="1"/>
</dbReference>
<feature type="transmembrane region" description="Helical" evidence="9">
    <location>
        <begin position="338"/>
        <end position="358"/>
    </location>
</feature>
<dbReference type="PANTHER" id="PTHR32507">
    <property type="entry name" value="NA(+)/H(+) ANTIPORTER 1"/>
    <property type="match status" value="1"/>
</dbReference>
<dbReference type="PATRIC" id="fig|504728.9.peg.590"/>
<evidence type="ECO:0000256" key="3">
    <source>
        <dbReference type="ARBA" id="ARBA00022449"/>
    </source>
</evidence>
<dbReference type="InterPro" id="IPR038770">
    <property type="entry name" value="Na+/solute_symporter_sf"/>
</dbReference>
<keyword evidence="5 9" id="KW-0812">Transmembrane</keyword>
<feature type="transmembrane region" description="Helical" evidence="9">
    <location>
        <begin position="93"/>
        <end position="115"/>
    </location>
</feature>
<dbReference type="EMBL" id="CP005385">
    <property type="protein sequence ID" value="AGK03872.1"/>
    <property type="molecule type" value="Genomic_DNA"/>
</dbReference>
<dbReference type="Pfam" id="PF00999">
    <property type="entry name" value="Na_H_Exchanger"/>
    <property type="match status" value="1"/>
</dbReference>
<feature type="transmembrane region" description="Helical" evidence="9">
    <location>
        <begin position="32"/>
        <end position="49"/>
    </location>
</feature>
<evidence type="ECO:0000256" key="4">
    <source>
        <dbReference type="ARBA" id="ARBA00022475"/>
    </source>
</evidence>
<feature type="transmembrane region" description="Helical" evidence="9">
    <location>
        <begin position="370"/>
        <end position="390"/>
    </location>
</feature>
<evidence type="ECO:0000259" key="10">
    <source>
        <dbReference type="Pfam" id="PF00999"/>
    </source>
</evidence>
<feature type="transmembrane region" description="Helical" evidence="9">
    <location>
        <begin position="302"/>
        <end position="326"/>
    </location>
</feature>
<name>M9X3I7_MEIRD</name>
<feature type="transmembrane region" description="Helical" evidence="9">
    <location>
        <begin position="228"/>
        <end position="257"/>
    </location>
</feature>
<feature type="transmembrane region" description="Helical" evidence="9">
    <location>
        <begin position="61"/>
        <end position="81"/>
    </location>
</feature>
<feature type="transmembrane region" description="Helical" evidence="9">
    <location>
        <begin position="6"/>
        <end position="25"/>
    </location>
</feature>
<comment type="subcellular location">
    <subcellularLocation>
        <location evidence="1">Cell membrane</location>
        <topology evidence="1">Multi-pass membrane protein</topology>
    </subcellularLocation>
</comment>
<feature type="domain" description="Cation/H+ exchanger transmembrane" evidence="10">
    <location>
        <begin position="21"/>
        <end position="391"/>
    </location>
</feature>
<gene>
    <name evidence="11" type="ORF">K649_02850</name>
</gene>
<organism evidence="11 12">
    <name type="scientific">Meiothermus ruber (strain ATCC 35948 / DSM 1279 / VKM B-1258 / 21)</name>
    <name type="common">Thermus ruber</name>
    <dbReference type="NCBI Taxonomy" id="504728"/>
    <lineage>
        <taxon>Bacteria</taxon>
        <taxon>Thermotogati</taxon>
        <taxon>Deinococcota</taxon>
        <taxon>Deinococci</taxon>
        <taxon>Thermales</taxon>
        <taxon>Thermaceae</taxon>
        <taxon>Meiothermus</taxon>
    </lineage>
</organism>
<dbReference type="STRING" id="504728.K649_02850"/>
<evidence type="ECO:0000256" key="5">
    <source>
        <dbReference type="ARBA" id="ARBA00022692"/>
    </source>
</evidence>
<dbReference type="AlphaFoldDB" id="M9X3I7"/>
<feature type="transmembrane region" description="Helical" evidence="9">
    <location>
        <begin position="121"/>
        <end position="143"/>
    </location>
</feature>
<keyword evidence="8 9" id="KW-0472">Membrane</keyword>
<evidence type="ECO:0000256" key="8">
    <source>
        <dbReference type="ARBA" id="ARBA00023136"/>
    </source>
</evidence>
<keyword evidence="3" id="KW-0050">Antiport</keyword>
<dbReference type="NCBIfam" id="NF003716">
    <property type="entry name" value="PRK05326.1-3"/>
    <property type="match status" value="1"/>
</dbReference>
<proteinExistence type="predicted"/>
<dbReference type="PANTHER" id="PTHR32507:SF7">
    <property type="entry name" value="K(+)_H(+) ANTIPORTER NHAP2"/>
    <property type="match status" value="1"/>
</dbReference>
<dbReference type="GO" id="GO:1902600">
    <property type="term" value="P:proton transmembrane transport"/>
    <property type="evidence" value="ECO:0007669"/>
    <property type="project" value="InterPro"/>
</dbReference>
<protein>
    <submittedName>
        <fullName evidence="11">Potassium/proton antiporter</fullName>
    </submittedName>
</protein>
<keyword evidence="2" id="KW-0813">Transport</keyword>
<evidence type="ECO:0000256" key="2">
    <source>
        <dbReference type="ARBA" id="ARBA00022448"/>
    </source>
</evidence>
<feature type="transmembrane region" description="Helical" evidence="9">
    <location>
        <begin position="277"/>
        <end position="295"/>
    </location>
</feature>